<dbReference type="Proteomes" id="UP001732700">
    <property type="component" value="Chromosome 1D"/>
</dbReference>
<organism evidence="1 2">
    <name type="scientific">Avena sativa</name>
    <name type="common">Oat</name>
    <dbReference type="NCBI Taxonomy" id="4498"/>
    <lineage>
        <taxon>Eukaryota</taxon>
        <taxon>Viridiplantae</taxon>
        <taxon>Streptophyta</taxon>
        <taxon>Embryophyta</taxon>
        <taxon>Tracheophyta</taxon>
        <taxon>Spermatophyta</taxon>
        <taxon>Magnoliopsida</taxon>
        <taxon>Liliopsida</taxon>
        <taxon>Poales</taxon>
        <taxon>Poaceae</taxon>
        <taxon>BOP clade</taxon>
        <taxon>Pooideae</taxon>
        <taxon>Poodae</taxon>
        <taxon>Poeae</taxon>
        <taxon>Poeae Chloroplast Group 1 (Aveneae type)</taxon>
        <taxon>Aveninae</taxon>
        <taxon>Avena</taxon>
    </lineage>
</organism>
<proteinExistence type="predicted"/>
<protein>
    <submittedName>
        <fullName evidence="1">Uncharacterized protein</fullName>
    </submittedName>
</protein>
<dbReference type="EnsemblPlants" id="AVESA.00010b.r2.1DG0150970.1">
    <property type="protein sequence ID" value="AVESA.00010b.r2.1DG0150970.1.CDS.1"/>
    <property type="gene ID" value="AVESA.00010b.r2.1DG0150970"/>
</dbReference>
<reference evidence="1" key="2">
    <citation type="submission" date="2025-09" db="UniProtKB">
        <authorList>
            <consortium name="EnsemblPlants"/>
        </authorList>
    </citation>
    <scope>IDENTIFICATION</scope>
</reference>
<reference evidence="1" key="1">
    <citation type="submission" date="2021-05" db="EMBL/GenBank/DDBJ databases">
        <authorList>
            <person name="Scholz U."/>
            <person name="Mascher M."/>
            <person name="Fiebig A."/>
        </authorList>
    </citation>
    <scope>NUCLEOTIDE SEQUENCE [LARGE SCALE GENOMIC DNA]</scope>
</reference>
<accession>A0ACD5TYQ6</accession>
<evidence type="ECO:0000313" key="1">
    <source>
        <dbReference type="EnsemblPlants" id="AVESA.00010b.r2.1DG0150970.1.CDS.1"/>
    </source>
</evidence>
<keyword evidence="2" id="KW-1185">Reference proteome</keyword>
<name>A0ACD5TYQ6_AVESA</name>
<sequence>MSITPKSRFGGEACVAKENYEDESFIFQFVMSLRRDFENNRTQLLGRPTPSSWDEALASLIVEKTRIRSLASSSTADHVTHSGVLATPRGPHCKKSGHIDDNCFFLCRCLRHSLIVVDIWY</sequence>
<evidence type="ECO:0000313" key="2">
    <source>
        <dbReference type="Proteomes" id="UP001732700"/>
    </source>
</evidence>